<organism evidence="1 2">
    <name type="scientific">Acinetobacter thutiue</name>
    <dbReference type="NCBI Taxonomy" id="2998078"/>
    <lineage>
        <taxon>Bacteria</taxon>
        <taxon>Pseudomonadati</taxon>
        <taxon>Pseudomonadota</taxon>
        <taxon>Gammaproteobacteria</taxon>
        <taxon>Moraxellales</taxon>
        <taxon>Moraxellaceae</taxon>
        <taxon>Acinetobacter</taxon>
    </lineage>
</organism>
<evidence type="ECO:0000313" key="2">
    <source>
        <dbReference type="Proteomes" id="UP001168524"/>
    </source>
</evidence>
<protein>
    <recommendedName>
        <fullName evidence="3">Replication initiation protein</fullName>
    </recommendedName>
</protein>
<proteinExistence type="predicted"/>
<comment type="caution">
    <text evidence="1">The sequence shown here is derived from an EMBL/GenBank/DDBJ whole genome shotgun (WGS) entry which is preliminary data.</text>
</comment>
<keyword evidence="2" id="KW-1185">Reference proteome</keyword>
<dbReference type="RefSeq" id="WP_267980407.1">
    <property type="nucleotide sequence ID" value="NZ_JAPQKF010000002.1"/>
</dbReference>
<dbReference type="EMBL" id="JAUDZE010000002">
    <property type="protein sequence ID" value="MDN0014187.1"/>
    <property type="molecule type" value="Genomic_DNA"/>
</dbReference>
<name>A0ABT7WND2_9GAMM</name>
<evidence type="ECO:0008006" key="3">
    <source>
        <dbReference type="Google" id="ProtNLM"/>
    </source>
</evidence>
<dbReference type="Proteomes" id="UP001168524">
    <property type="component" value="Unassembled WGS sequence"/>
</dbReference>
<accession>A0ABT7WND2</accession>
<gene>
    <name evidence="1" type="ORF">QTA56_08050</name>
</gene>
<evidence type="ECO:0000313" key="1">
    <source>
        <dbReference type="EMBL" id="MDN0014187.1"/>
    </source>
</evidence>
<sequence length="310" mass="37521">MSYTSCNDDLIKLVKELKVEDTVWLLHVINKDAIEFESRIDIEDEHDPQLMDKDIDKLNSIKDLNELKSHLIYELKDKTETTSEIFMDLINSYKESLMIRSRDFSKYKTDRRLLSFALYKISSDNRDIYRQTQSISNTYVRFLYIIFTYNRYYRSFKELDRIERKYSELISAKTLHFKNYDHPEFYKWAKTYIDKNTSDFRQFNQIEFTPLQDVDFGVWVNSIFDIMYHANQHAYINLKKQLSNAWYQKSYQKNRKGREHHYFLTDEAKKLLKILAAKHKKTEDRMIEHLINKCAIEEGITINEKFLYSV</sequence>
<reference evidence="1" key="1">
    <citation type="submission" date="2023-06" db="EMBL/GenBank/DDBJ databases">
        <title>Two novel species of Acinetobacter isolated from motorbike repairing workshop in Vietnam.</title>
        <authorList>
            <person name="Le N.T.T."/>
        </authorList>
    </citation>
    <scope>NUCLEOTIDE SEQUENCE</scope>
    <source>
        <strain evidence="1">VNH17</strain>
    </source>
</reference>